<keyword evidence="3" id="KW-1185">Reference proteome</keyword>
<gene>
    <name evidence="2" type="ORF">UM93_08325</name>
</gene>
<dbReference type="PANTHER" id="PTHR30399">
    <property type="entry name" value="UNCHARACTERIZED PROTEIN YGJP"/>
    <property type="match status" value="1"/>
</dbReference>
<sequence>MPEDIATGLTTQDGRPVYVRRSARRRRTVSAFWEDGRAVVAVPASFSARQERDWVAKMVLRLQSQRGGKRPARSDQELLERSLELSKKYLGNRPQPSSVRWVSNQRSRWGSATPADGSIRISVQLRGMPQWVVDYVLLHELTHLLVASHSPEFWRELESYPDTERAKAFLEGVSFASTRGLSGDYLASGEA</sequence>
<feature type="domain" description="YgjP-like metallopeptidase" evidence="1">
    <location>
        <begin position="78"/>
        <end position="170"/>
    </location>
</feature>
<keyword evidence="2" id="KW-0378">Hydrolase</keyword>
<dbReference type="CDD" id="cd07344">
    <property type="entry name" value="M48_yhfN_like"/>
    <property type="match status" value="1"/>
</dbReference>
<accession>A0A0D4BYW8</accession>
<protein>
    <submittedName>
        <fullName evidence="2">Metal-dependent hydrolase</fullName>
    </submittedName>
</protein>
<dbReference type="PANTHER" id="PTHR30399:SF1">
    <property type="entry name" value="UTP PYROPHOSPHATASE"/>
    <property type="match status" value="1"/>
</dbReference>
<dbReference type="EMBL" id="CP011005">
    <property type="protein sequence ID" value="AJT41518.1"/>
    <property type="molecule type" value="Genomic_DNA"/>
</dbReference>
<dbReference type="HOGENOM" id="CLU_094108_1_0_11"/>
<dbReference type="OrthoDB" id="9811177at2"/>
<dbReference type="GO" id="GO:0016787">
    <property type="term" value="F:hydrolase activity"/>
    <property type="evidence" value="ECO:0007669"/>
    <property type="project" value="UniProtKB-KW"/>
</dbReference>
<dbReference type="Gene3D" id="3.30.2010.10">
    <property type="entry name" value="Metalloproteases ('zincins'), catalytic domain"/>
    <property type="match status" value="1"/>
</dbReference>
<evidence type="ECO:0000259" key="1">
    <source>
        <dbReference type="Pfam" id="PF01863"/>
    </source>
</evidence>
<name>A0A0D4BYW8_9MICC</name>
<dbReference type="Pfam" id="PF01863">
    <property type="entry name" value="YgjP-like"/>
    <property type="match status" value="1"/>
</dbReference>
<organism evidence="2 3">
    <name type="scientific">Psychromicrobium lacuslunae</name>
    <dbReference type="NCBI Taxonomy" id="1618207"/>
    <lineage>
        <taxon>Bacteria</taxon>
        <taxon>Bacillati</taxon>
        <taxon>Actinomycetota</taxon>
        <taxon>Actinomycetes</taxon>
        <taxon>Micrococcales</taxon>
        <taxon>Micrococcaceae</taxon>
        <taxon>Psychromicrobium</taxon>
    </lineage>
</organism>
<evidence type="ECO:0000313" key="2">
    <source>
        <dbReference type="EMBL" id="AJT41518.1"/>
    </source>
</evidence>
<dbReference type="RefSeq" id="WP_045074950.1">
    <property type="nucleotide sequence ID" value="NZ_CP011005.1"/>
</dbReference>
<dbReference type="InterPro" id="IPR053136">
    <property type="entry name" value="UTP_pyrophosphatase-like"/>
</dbReference>
<dbReference type="AlphaFoldDB" id="A0A0D4BYW8"/>
<dbReference type="STRING" id="1618207.UM93_08325"/>
<dbReference type="PATRIC" id="fig|1618207.4.peg.1684"/>
<proteinExistence type="predicted"/>
<dbReference type="InterPro" id="IPR002725">
    <property type="entry name" value="YgjP-like_metallopeptidase"/>
</dbReference>
<evidence type="ECO:0000313" key="3">
    <source>
        <dbReference type="Proteomes" id="UP000061839"/>
    </source>
</evidence>
<dbReference type="Proteomes" id="UP000061839">
    <property type="component" value="Chromosome"/>
</dbReference>
<reference evidence="2 3" key="1">
    <citation type="journal article" date="2015" name="Genome Announc.">
        <title>Complete Genome Sequencing of Protease-Producing Novel Arthrobacter sp. Strain IHBB 11108 Using PacBio Single-Molecule Real-Time Sequencing Technology.</title>
        <authorList>
            <person name="Kiran S."/>
            <person name="Swarnkar M.K."/>
            <person name="Pal M."/>
            <person name="Thakur R."/>
            <person name="Tewari R."/>
            <person name="Singh A.K."/>
            <person name="Gulati A."/>
        </authorList>
    </citation>
    <scope>NUCLEOTIDE SEQUENCE [LARGE SCALE GENOMIC DNA]</scope>
    <source>
        <strain evidence="2 3">IHBB 11108</strain>
    </source>
</reference>
<dbReference type="KEGG" id="ari:UM93_08325"/>